<evidence type="ECO:0000256" key="1">
    <source>
        <dbReference type="SAM" id="MobiDB-lite"/>
    </source>
</evidence>
<name>E7QVV8_HALPU</name>
<dbReference type="Proteomes" id="UP000003751">
    <property type="component" value="Unassembled WGS sequence"/>
</dbReference>
<evidence type="ECO:0000313" key="4">
    <source>
        <dbReference type="EMBL" id="SHL12143.1"/>
    </source>
</evidence>
<dbReference type="PROSITE" id="PS50157">
    <property type="entry name" value="ZINC_FINGER_C2H2_2"/>
    <property type="match status" value="1"/>
</dbReference>
<keyword evidence="6" id="KW-1185">Reference proteome</keyword>
<dbReference type="Gene3D" id="3.30.160.60">
    <property type="entry name" value="Classic Zinc Finger"/>
    <property type="match status" value="1"/>
</dbReference>
<dbReference type="InterPro" id="IPR013087">
    <property type="entry name" value="Znf_C2H2_type"/>
</dbReference>
<reference evidence="4" key="2">
    <citation type="submission" date="2016-11" db="EMBL/GenBank/DDBJ databases">
        <authorList>
            <person name="Jaros S."/>
            <person name="Januszkiewicz K."/>
            <person name="Wedrychowicz H."/>
        </authorList>
    </citation>
    <scope>NUCLEOTIDE SEQUENCE [LARGE SCALE GENOMIC DNA]</scope>
    <source>
        <strain evidence="4">DX253</strain>
    </source>
</reference>
<evidence type="ECO:0000313" key="3">
    <source>
        <dbReference type="EMBL" id="EFW91371.1"/>
    </source>
</evidence>
<feature type="domain" description="C2H2-type" evidence="2">
    <location>
        <begin position="10"/>
        <end position="33"/>
    </location>
</feature>
<protein>
    <recommendedName>
        <fullName evidence="2">C2H2-type domain-containing protein</fullName>
    </recommendedName>
</protein>
<evidence type="ECO:0000259" key="2">
    <source>
        <dbReference type="PROSITE" id="PS50157"/>
    </source>
</evidence>
<reference evidence="3 5" key="1">
    <citation type="journal article" date="2014" name="ISME J.">
        <title>Trehalose/2-sulfotrehalose biosynthesis and glycine-betaine uptake are widely spread mechanisms for osmoadaptation in the Halobacteriales.</title>
        <authorList>
            <person name="Youssef N.H."/>
            <person name="Savage-Ashlock K.N."/>
            <person name="McCully A.L."/>
            <person name="Luedtke B."/>
            <person name="Shaw E.I."/>
            <person name="Hoff W.D."/>
            <person name="Elshahed M.S."/>
        </authorList>
    </citation>
    <scope>NUCLEOTIDE SEQUENCE [LARGE SCALE GENOMIC DNA]</scope>
    <source>
        <strain evidence="3 5">DX253</strain>
    </source>
</reference>
<feature type="compositionally biased region" description="Basic and acidic residues" evidence="1">
    <location>
        <begin position="22"/>
        <end position="44"/>
    </location>
</feature>
<sequence>MATESNEETYSCEHCDEEFDGEERLYDHMRDEHGITPEEQHSEESAAAPSDASASTGSLTDETNESPSAAEPSEAAGPSENEDDIEPDSDDTDERGN</sequence>
<feature type="compositionally biased region" description="Low complexity" evidence="1">
    <location>
        <begin position="45"/>
        <end position="55"/>
    </location>
</feature>
<dbReference type="PATRIC" id="fig|797209.4.peg.2902"/>
<dbReference type="OrthoDB" id="275799at2157"/>
<organism evidence="3 5">
    <name type="scientific">Haladaptatus paucihalophilus DX253</name>
    <dbReference type="NCBI Taxonomy" id="797209"/>
    <lineage>
        <taxon>Archaea</taxon>
        <taxon>Methanobacteriati</taxon>
        <taxon>Methanobacteriota</taxon>
        <taxon>Stenosarchaea group</taxon>
        <taxon>Halobacteria</taxon>
        <taxon>Halobacteriales</taxon>
        <taxon>Haladaptataceae</taxon>
        <taxon>Haladaptatus</taxon>
    </lineage>
</organism>
<feature type="compositionally biased region" description="Low complexity" evidence="1">
    <location>
        <begin position="65"/>
        <end position="79"/>
    </location>
</feature>
<dbReference type="EMBL" id="FRAN01000004">
    <property type="protein sequence ID" value="SHL12143.1"/>
    <property type="molecule type" value="Genomic_DNA"/>
</dbReference>
<dbReference type="EMBL" id="AEMG01000015">
    <property type="protein sequence ID" value="EFW91371.1"/>
    <property type="molecule type" value="Genomic_DNA"/>
</dbReference>
<gene>
    <name evidence="4" type="ORF">SAMN05444342_3093</name>
    <name evidence="3" type="ORF">ZOD2009_14721</name>
</gene>
<dbReference type="RefSeq" id="WP_007981042.1">
    <property type="nucleotide sequence ID" value="NZ_AEMG01000015.1"/>
</dbReference>
<evidence type="ECO:0000313" key="6">
    <source>
        <dbReference type="Proteomes" id="UP000184203"/>
    </source>
</evidence>
<dbReference type="PROSITE" id="PS00028">
    <property type="entry name" value="ZINC_FINGER_C2H2_1"/>
    <property type="match status" value="1"/>
</dbReference>
<dbReference type="SMART" id="SM00355">
    <property type="entry name" value="ZnF_C2H2"/>
    <property type="match status" value="1"/>
</dbReference>
<feature type="compositionally biased region" description="Acidic residues" evidence="1">
    <location>
        <begin position="80"/>
        <end position="97"/>
    </location>
</feature>
<reference evidence="6" key="3">
    <citation type="submission" date="2016-11" db="EMBL/GenBank/DDBJ databases">
        <authorList>
            <person name="Varghese N."/>
            <person name="Submissions S."/>
        </authorList>
    </citation>
    <scope>NUCLEOTIDE SEQUENCE [LARGE SCALE GENOMIC DNA]</scope>
    <source>
        <strain evidence="6">DX253</strain>
    </source>
</reference>
<accession>E7QVV8</accession>
<dbReference type="AlphaFoldDB" id="E7QVV8"/>
<evidence type="ECO:0000313" key="5">
    <source>
        <dbReference type="Proteomes" id="UP000003751"/>
    </source>
</evidence>
<dbReference type="Proteomes" id="UP000184203">
    <property type="component" value="Unassembled WGS sequence"/>
</dbReference>
<proteinExistence type="predicted"/>
<feature type="region of interest" description="Disordered" evidence="1">
    <location>
        <begin position="1"/>
        <end position="97"/>
    </location>
</feature>